<proteinExistence type="predicted"/>
<organism evidence="2 3">
    <name type="scientific">Trichodelitschia bisporula</name>
    <dbReference type="NCBI Taxonomy" id="703511"/>
    <lineage>
        <taxon>Eukaryota</taxon>
        <taxon>Fungi</taxon>
        <taxon>Dikarya</taxon>
        <taxon>Ascomycota</taxon>
        <taxon>Pezizomycotina</taxon>
        <taxon>Dothideomycetes</taxon>
        <taxon>Dothideomycetes incertae sedis</taxon>
        <taxon>Phaeotrichales</taxon>
        <taxon>Phaeotrichaceae</taxon>
        <taxon>Trichodelitschia</taxon>
    </lineage>
</organism>
<evidence type="ECO:0000313" key="2">
    <source>
        <dbReference type="EMBL" id="KAF2400282.1"/>
    </source>
</evidence>
<dbReference type="OrthoDB" id="3001700at2759"/>
<dbReference type="AlphaFoldDB" id="A0A6G1HW98"/>
<evidence type="ECO:0000313" key="3">
    <source>
        <dbReference type="Proteomes" id="UP000799640"/>
    </source>
</evidence>
<dbReference type="Proteomes" id="UP000799640">
    <property type="component" value="Unassembled WGS sequence"/>
</dbReference>
<accession>A0A6G1HW98</accession>
<keyword evidence="1" id="KW-0175">Coiled coil</keyword>
<reference evidence="2" key="1">
    <citation type="journal article" date="2020" name="Stud. Mycol.">
        <title>101 Dothideomycetes genomes: a test case for predicting lifestyles and emergence of pathogens.</title>
        <authorList>
            <person name="Haridas S."/>
            <person name="Albert R."/>
            <person name="Binder M."/>
            <person name="Bloem J."/>
            <person name="Labutti K."/>
            <person name="Salamov A."/>
            <person name="Andreopoulos B."/>
            <person name="Baker S."/>
            <person name="Barry K."/>
            <person name="Bills G."/>
            <person name="Bluhm B."/>
            <person name="Cannon C."/>
            <person name="Castanera R."/>
            <person name="Culley D."/>
            <person name="Daum C."/>
            <person name="Ezra D."/>
            <person name="Gonzalez J."/>
            <person name="Henrissat B."/>
            <person name="Kuo A."/>
            <person name="Liang C."/>
            <person name="Lipzen A."/>
            <person name="Lutzoni F."/>
            <person name="Magnuson J."/>
            <person name="Mondo S."/>
            <person name="Nolan M."/>
            <person name="Ohm R."/>
            <person name="Pangilinan J."/>
            <person name="Park H.-J."/>
            <person name="Ramirez L."/>
            <person name="Alfaro M."/>
            <person name="Sun H."/>
            <person name="Tritt A."/>
            <person name="Yoshinaga Y."/>
            <person name="Zwiers L.-H."/>
            <person name="Turgeon B."/>
            <person name="Goodwin S."/>
            <person name="Spatafora J."/>
            <person name="Crous P."/>
            <person name="Grigoriev I."/>
        </authorList>
    </citation>
    <scope>NUCLEOTIDE SEQUENCE</scope>
    <source>
        <strain evidence="2">CBS 262.69</strain>
    </source>
</reference>
<evidence type="ECO:0000256" key="1">
    <source>
        <dbReference type="SAM" id="Coils"/>
    </source>
</evidence>
<dbReference type="EMBL" id="ML996695">
    <property type="protein sequence ID" value="KAF2400282.1"/>
    <property type="molecule type" value="Genomic_DNA"/>
</dbReference>
<feature type="coiled-coil region" evidence="1">
    <location>
        <begin position="137"/>
        <end position="171"/>
    </location>
</feature>
<name>A0A6G1HW98_9PEZI</name>
<protein>
    <submittedName>
        <fullName evidence="2">Uncharacterized protein</fullName>
    </submittedName>
</protein>
<gene>
    <name evidence="2" type="ORF">EJ06DRAFT_477515</name>
</gene>
<sequence>MTKLDESWEEWGKEGISSTYDKWVPWAEDQILALWSGDNKASYAARQIANSMPKTGNKDLDKLQSDVQNLIPGLMGKGGPAQPVGDLVSKEVINRAERGGKDESGKYAPGPAGDVVGGVAGAASDAANEAANEAAKVEHSENVAHEAENVAHEAENVAHAAQNTAHEAEGEASNVAGQMSGAMNYLGSYVWGGENK</sequence>
<keyword evidence="3" id="KW-1185">Reference proteome</keyword>